<protein>
    <submittedName>
        <fullName evidence="7">ABC transporter substrate-binding protein</fullName>
    </submittedName>
</protein>
<organism evidence="7 8">
    <name type="scientific">Streptomyces zingiberis</name>
    <dbReference type="NCBI Taxonomy" id="2053010"/>
    <lineage>
        <taxon>Bacteria</taxon>
        <taxon>Bacillati</taxon>
        <taxon>Actinomycetota</taxon>
        <taxon>Actinomycetes</taxon>
        <taxon>Kitasatosporales</taxon>
        <taxon>Streptomycetaceae</taxon>
        <taxon>Streptomyces</taxon>
    </lineage>
</organism>
<dbReference type="EMBL" id="JAATEN010000032">
    <property type="protein sequence ID" value="NJQ03850.1"/>
    <property type="molecule type" value="Genomic_DNA"/>
</dbReference>
<evidence type="ECO:0000256" key="4">
    <source>
        <dbReference type="ARBA" id="ARBA00022729"/>
    </source>
</evidence>
<comment type="caution">
    <text evidence="7">The sequence shown here is derived from an EMBL/GenBank/DDBJ whole genome shotgun (WGS) entry which is preliminary data.</text>
</comment>
<dbReference type="Pfam" id="PF01497">
    <property type="entry name" value="Peripla_BP_2"/>
    <property type="match status" value="1"/>
</dbReference>
<dbReference type="PROSITE" id="PS50983">
    <property type="entry name" value="FE_B12_PBP"/>
    <property type="match status" value="1"/>
</dbReference>
<dbReference type="PANTHER" id="PTHR30532">
    <property type="entry name" value="IRON III DICITRATE-BINDING PERIPLASMIC PROTEIN"/>
    <property type="match status" value="1"/>
</dbReference>
<evidence type="ECO:0000256" key="1">
    <source>
        <dbReference type="ARBA" id="ARBA00004196"/>
    </source>
</evidence>
<dbReference type="InterPro" id="IPR006311">
    <property type="entry name" value="TAT_signal"/>
</dbReference>
<dbReference type="Gene3D" id="3.40.50.1980">
    <property type="entry name" value="Nitrogenase molybdenum iron protein domain"/>
    <property type="match status" value="2"/>
</dbReference>
<dbReference type="SUPFAM" id="SSF53807">
    <property type="entry name" value="Helical backbone' metal receptor"/>
    <property type="match status" value="1"/>
</dbReference>
<sequence length="366" mass="38461">MLPSPASSPSLPPALDSVPSRRSSASRTAPARRRVLTAGAALGLSALLAACGGSGSGAGDGADGAKGGAWSFTDDRGKKLRADSAPQRIVAFTGTAAALADFGLADRVVGVFGETKLKNGSAHPQAGDLDVGKVEVLGNAWGEFDIEKYAALNPDLLVTHQYDKSSLWYVPEESADKILKVAPSAAVNVANVPLTEPIERYAELAESLGADLDSKKVTEGKARFEKASETLRKAAKKAGGLKVMAASGSADYFYVSTPGPAADLTYFEELGVEFVKPADTKESGGYFESLSWENADKYDADLILLDNRSTALQPKDLTAKPTWKELPAVKAGQVAEWDPVPRFSYQGSAPLLEQLAKAITDAEKLD</sequence>
<keyword evidence="8" id="KW-1185">Reference proteome</keyword>
<dbReference type="RefSeq" id="WP_168104472.1">
    <property type="nucleotide sequence ID" value="NZ_JAATEN010000032.1"/>
</dbReference>
<evidence type="ECO:0000313" key="8">
    <source>
        <dbReference type="Proteomes" id="UP000695264"/>
    </source>
</evidence>
<comment type="similarity">
    <text evidence="2">Belongs to the bacterial solute-binding protein 8 family.</text>
</comment>
<reference evidence="7 8" key="1">
    <citation type="submission" date="2020-03" db="EMBL/GenBank/DDBJ databases">
        <title>WGS of actinomycetes isolated from Thailand.</title>
        <authorList>
            <person name="Thawai C."/>
        </authorList>
    </citation>
    <scope>NUCLEOTIDE SEQUENCE [LARGE SCALE GENOMIC DNA]</scope>
    <source>
        <strain evidence="7 8">PLAI 1-29</strain>
    </source>
</reference>
<keyword evidence="3" id="KW-0813">Transport</keyword>
<dbReference type="Proteomes" id="UP000695264">
    <property type="component" value="Unassembled WGS sequence"/>
</dbReference>
<feature type="region of interest" description="Disordered" evidence="5">
    <location>
        <begin position="1"/>
        <end position="32"/>
    </location>
</feature>
<evidence type="ECO:0000259" key="6">
    <source>
        <dbReference type="PROSITE" id="PS50983"/>
    </source>
</evidence>
<accession>A0ABX1C6P0</accession>
<feature type="domain" description="Fe/B12 periplasmic-binding" evidence="6">
    <location>
        <begin position="87"/>
        <end position="366"/>
    </location>
</feature>
<evidence type="ECO:0000256" key="5">
    <source>
        <dbReference type="SAM" id="MobiDB-lite"/>
    </source>
</evidence>
<evidence type="ECO:0000256" key="3">
    <source>
        <dbReference type="ARBA" id="ARBA00022448"/>
    </source>
</evidence>
<name>A0ABX1C6P0_9ACTN</name>
<comment type="subcellular location">
    <subcellularLocation>
        <location evidence="1">Cell envelope</location>
    </subcellularLocation>
</comment>
<proteinExistence type="inferred from homology"/>
<evidence type="ECO:0000313" key="7">
    <source>
        <dbReference type="EMBL" id="NJQ03850.1"/>
    </source>
</evidence>
<dbReference type="PANTHER" id="PTHR30532:SF24">
    <property type="entry name" value="FERRIC ENTEROBACTIN-BINDING PERIPLASMIC PROTEIN FEPB"/>
    <property type="match status" value="1"/>
</dbReference>
<dbReference type="PROSITE" id="PS51318">
    <property type="entry name" value="TAT"/>
    <property type="match status" value="1"/>
</dbReference>
<gene>
    <name evidence="7" type="ORF">HCK00_25880</name>
</gene>
<evidence type="ECO:0000256" key="2">
    <source>
        <dbReference type="ARBA" id="ARBA00008814"/>
    </source>
</evidence>
<dbReference type="InterPro" id="IPR051313">
    <property type="entry name" value="Bact_iron-sidero_bind"/>
</dbReference>
<dbReference type="InterPro" id="IPR002491">
    <property type="entry name" value="ABC_transptr_periplasmic_BD"/>
</dbReference>
<feature type="compositionally biased region" description="Low complexity" evidence="5">
    <location>
        <begin position="1"/>
        <end position="29"/>
    </location>
</feature>
<keyword evidence="4" id="KW-0732">Signal</keyword>